<comment type="similarity">
    <text evidence="1 2">Belongs to the cytochrome P450 family.</text>
</comment>
<keyword evidence="2" id="KW-0349">Heme</keyword>
<dbReference type="PRINTS" id="PR00359">
    <property type="entry name" value="BP450"/>
</dbReference>
<dbReference type="RefSeq" id="WP_381837865.1">
    <property type="nucleotide sequence ID" value="NZ_JBHTCF010000019.1"/>
</dbReference>
<name>A0ABW2JU60_9ACTN</name>
<dbReference type="Pfam" id="PF00067">
    <property type="entry name" value="p450"/>
    <property type="match status" value="1"/>
</dbReference>
<dbReference type="PANTHER" id="PTHR46696:SF1">
    <property type="entry name" value="CYTOCHROME P450 YJIB-RELATED"/>
    <property type="match status" value="1"/>
</dbReference>
<proteinExistence type="inferred from homology"/>
<accession>A0ABW2JU60</accession>
<keyword evidence="4" id="KW-1185">Reference proteome</keyword>
<dbReference type="InterPro" id="IPR001128">
    <property type="entry name" value="Cyt_P450"/>
</dbReference>
<keyword evidence="2" id="KW-0503">Monooxygenase</keyword>
<keyword evidence="2" id="KW-0408">Iron</keyword>
<keyword evidence="2" id="KW-0479">Metal-binding</keyword>
<dbReference type="SUPFAM" id="SSF48264">
    <property type="entry name" value="Cytochrome P450"/>
    <property type="match status" value="1"/>
</dbReference>
<evidence type="ECO:0000256" key="1">
    <source>
        <dbReference type="ARBA" id="ARBA00010617"/>
    </source>
</evidence>
<dbReference type="CDD" id="cd11029">
    <property type="entry name" value="CYP107-like"/>
    <property type="match status" value="1"/>
</dbReference>
<dbReference type="PANTHER" id="PTHR46696">
    <property type="entry name" value="P450, PUTATIVE (EUROFUNG)-RELATED"/>
    <property type="match status" value="1"/>
</dbReference>
<dbReference type="InterPro" id="IPR017972">
    <property type="entry name" value="Cyt_P450_CS"/>
</dbReference>
<evidence type="ECO:0000313" key="4">
    <source>
        <dbReference type="Proteomes" id="UP001596523"/>
    </source>
</evidence>
<evidence type="ECO:0000313" key="3">
    <source>
        <dbReference type="EMBL" id="MFC7309186.1"/>
    </source>
</evidence>
<sequence>MPAGSIIDLLQLSPDFASDPYPVYAKLRAQAPVHHVRSPEGLEIYLVLGHEACRAAFTDPRLSRDWRNSGNIRQIINTDADDPNLAHMLMSDPPDHTRLRRLVAREFTPRRIESLVPRVQEITDGLIDEMTENGARTADLVTAFAFPLPMTVICELLGVPELDREAFRRWSNEMVARTSPEAEGAAYAELGAYLPKLIAAKRAEPGDDLLSALIHTVDEEGDRLSPAEVVGMCNLLLIAGHETTVNLIVNGMRALFAHPDQLELLRSDLSLIDGAVEEMLRYDGPVSSSTERLALEDVELGGVVIPAGSTVRMVLADADRDGARFEEPDRFDIRRDARGHIAFGHGLHFCLGAPLARQEGRIAIRTLLERCPDIAQDVDAAALDWVPGLLIRGVRKLPVRW</sequence>
<comment type="caution">
    <text evidence="3">The sequence shown here is derived from an EMBL/GenBank/DDBJ whole genome shotgun (WGS) entry which is preliminary data.</text>
</comment>
<dbReference type="Gene3D" id="1.10.630.10">
    <property type="entry name" value="Cytochrome P450"/>
    <property type="match status" value="1"/>
</dbReference>
<dbReference type="InterPro" id="IPR002397">
    <property type="entry name" value="Cyt_P450_B"/>
</dbReference>
<reference evidence="4" key="1">
    <citation type="journal article" date="2019" name="Int. J. Syst. Evol. Microbiol.">
        <title>The Global Catalogue of Microorganisms (GCM) 10K type strain sequencing project: providing services to taxonomists for standard genome sequencing and annotation.</title>
        <authorList>
            <consortium name="The Broad Institute Genomics Platform"/>
            <consortium name="The Broad Institute Genome Sequencing Center for Infectious Disease"/>
            <person name="Wu L."/>
            <person name="Ma J."/>
        </authorList>
    </citation>
    <scope>NUCLEOTIDE SEQUENCE [LARGE SCALE GENOMIC DNA]</scope>
    <source>
        <strain evidence="4">SYNS20</strain>
    </source>
</reference>
<evidence type="ECO:0000256" key="2">
    <source>
        <dbReference type="RuleBase" id="RU000461"/>
    </source>
</evidence>
<dbReference type="PROSITE" id="PS00086">
    <property type="entry name" value="CYTOCHROME_P450"/>
    <property type="match status" value="1"/>
</dbReference>
<keyword evidence="2" id="KW-0560">Oxidoreductase</keyword>
<gene>
    <name evidence="3" type="ORF">ACFQVC_33885</name>
</gene>
<dbReference type="Proteomes" id="UP001596523">
    <property type="component" value="Unassembled WGS sequence"/>
</dbReference>
<dbReference type="EMBL" id="JBHTCF010000019">
    <property type="protein sequence ID" value="MFC7309186.1"/>
    <property type="molecule type" value="Genomic_DNA"/>
</dbReference>
<dbReference type="InterPro" id="IPR036396">
    <property type="entry name" value="Cyt_P450_sf"/>
</dbReference>
<protein>
    <submittedName>
        <fullName evidence="3">Cytochrome P450</fullName>
    </submittedName>
</protein>
<organism evidence="3 4">
    <name type="scientific">Streptomyces monticola</name>
    <dbReference type="NCBI Taxonomy" id="2666263"/>
    <lineage>
        <taxon>Bacteria</taxon>
        <taxon>Bacillati</taxon>
        <taxon>Actinomycetota</taxon>
        <taxon>Actinomycetes</taxon>
        <taxon>Kitasatosporales</taxon>
        <taxon>Streptomycetaceae</taxon>
        <taxon>Streptomyces</taxon>
    </lineage>
</organism>